<evidence type="ECO:0008006" key="8">
    <source>
        <dbReference type="Google" id="ProtNLM"/>
    </source>
</evidence>
<feature type="transmembrane region" description="Helical" evidence="5">
    <location>
        <begin position="95"/>
        <end position="123"/>
    </location>
</feature>
<keyword evidence="7" id="KW-1185">Reference proteome</keyword>
<feature type="transmembrane region" description="Helical" evidence="5">
    <location>
        <begin position="241"/>
        <end position="261"/>
    </location>
</feature>
<evidence type="ECO:0000256" key="3">
    <source>
        <dbReference type="ARBA" id="ARBA00022989"/>
    </source>
</evidence>
<dbReference type="Proteomes" id="UP000256964">
    <property type="component" value="Unassembled WGS sequence"/>
</dbReference>
<keyword evidence="3 5" id="KW-1133">Transmembrane helix</keyword>
<evidence type="ECO:0000256" key="5">
    <source>
        <dbReference type="SAM" id="Phobius"/>
    </source>
</evidence>
<comment type="subcellular location">
    <subcellularLocation>
        <location evidence="1">Membrane</location>
        <topology evidence="1">Multi-pass membrane protein</topology>
    </subcellularLocation>
</comment>
<name>A0A371CJU6_9APHY</name>
<dbReference type="EMBL" id="KZ857549">
    <property type="protein sequence ID" value="RDX40545.1"/>
    <property type="molecule type" value="Genomic_DNA"/>
</dbReference>
<dbReference type="Pfam" id="PF07264">
    <property type="entry name" value="EI24"/>
    <property type="match status" value="1"/>
</dbReference>
<dbReference type="PANTHER" id="PTHR34292">
    <property type="entry name" value="OUTER SPORE WALL PROTEIN LDS1"/>
    <property type="match status" value="1"/>
</dbReference>
<feature type="transmembrane region" description="Helical" evidence="5">
    <location>
        <begin position="69"/>
        <end position="89"/>
    </location>
</feature>
<dbReference type="InterPro" id="IPR059112">
    <property type="entry name" value="CysZ/EI24"/>
</dbReference>
<evidence type="ECO:0000256" key="1">
    <source>
        <dbReference type="ARBA" id="ARBA00004141"/>
    </source>
</evidence>
<feature type="transmembrane region" description="Helical" evidence="5">
    <location>
        <begin position="181"/>
        <end position="204"/>
    </location>
</feature>
<keyword evidence="2 5" id="KW-0812">Transmembrane</keyword>
<evidence type="ECO:0000313" key="6">
    <source>
        <dbReference type="EMBL" id="RDX40545.1"/>
    </source>
</evidence>
<keyword evidence="4 5" id="KW-0472">Membrane</keyword>
<dbReference type="STRING" id="139420.A0A371CJU6"/>
<dbReference type="PANTHER" id="PTHR34292:SF2">
    <property type="entry name" value="OUTER SPORE WALL PROTEIN LDS1"/>
    <property type="match status" value="1"/>
</dbReference>
<dbReference type="InterPro" id="IPR052786">
    <property type="entry name" value="Spore_wall_assembly"/>
</dbReference>
<gene>
    <name evidence="6" type="ORF">OH76DRAFT_1412893</name>
</gene>
<dbReference type="OrthoDB" id="2107885at2759"/>
<accession>A0A371CJU6</accession>
<evidence type="ECO:0000256" key="4">
    <source>
        <dbReference type="ARBA" id="ARBA00023136"/>
    </source>
</evidence>
<reference evidence="6 7" key="1">
    <citation type="journal article" date="2018" name="Biotechnol. Biofuels">
        <title>Integrative visual omics of the white-rot fungus Polyporus brumalis exposes the biotechnological potential of its oxidative enzymes for delignifying raw plant biomass.</title>
        <authorList>
            <person name="Miyauchi S."/>
            <person name="Rancon A."/>
            <person name="Drula E."/>
            <person name="Hage H."/>
            <person name="Chaduli D."/>
            <person name="Favel A."/>
            <person name="Grisel S."/>
            <person name="Henrissat B."/>
            <person name="Herpoel-Gimbert I."/>
            <person name="Ruiz-Duenas F.J."/>
            <person name="Chevret D."/>
            <person name="Hainaut M."/>
            <person name="Lin J."/>
            <person name="Wang M."/>
            <person name="Pangilinan J."/>
            <person name="Lipzen A."/>
            <person name="Lesage-Meessen L."/>
            <person name="Navarro D."/>
            <person name="Riley R."/>
            <person name="Grigoriev I.V."/>
            <person name="Zhou S."/>
            <person name="Raouche S."/>
            <person name="Rosso M.N."/>
        </authorList>
    </citation>
    <scope>NUCLEOTIDE SEQUENCE [LARGE SCALE GENOMIC DNA]</scope>
    <source>
        <strain evidence="6 7">BRFM 1820</strain>
    </source>
</reference>
<proteinExistence type="predicted"/>
<sequence>MSADTSSHNSLQQQMASKSQSLVENIKREAQEAAAQGWQAAASLSWLWPIRGIMFSATHPQILLSVRHALVKSLAASAGIFAILAFFTYLPQMAILAIFTGPLAPIIALIVVGAESILIISLFGRALFLETALTHVFDATLAAQGQSQLVKDGKTRTQSSATRSVGSALVKPFQAFSKDGIVRYLLTLPLNFIPAVGTVLFLLYNGHASGPGWHSHYFEIKGFSKNQRAAFVEQRRAEYTAFGMMTMLFTFIPIVGLLFSFTNTVGAALWAAQLEAQANIIGNDSSPDQKKSQ</sequence>
<evidence type="ECO:0000313" key="7">
    <source>
        <dbReference type="Proteomes" id="UP000256964"/>
    </source>
</evidence>
<protein>
    <recommendedName>
        <fullName evidence="8">Outer spore wall protein RRT8</fullName>
    </recommendedName>
</protein>
<organism evidence="6 7">
    <name type="scientific">Lentinus brumalis</name>
    <dbReference type="NCBI Taxonomy" id="2498619"/>
    <lineage>
        <taxon>Eukaryota</taxon>
        <taxon>Fungi</taxon>
        <taxon>Dikarya</taxon>
        <taxon>Basidiomycota</taxon>
        <taxon>Agaricomycotina</taxon>
        <taxon>Agaricomycetes</taxon>
        <taxon>Polyporales</taxon>
        <taxon>Polyporaceae</taxon>
        <taxon>Lentinus</taxon>
    </lineage>
</organism>
<dbReference type="AlphaFoldDB" id="A0A371CJU6"/>
<evidence type="ECO:0000256" key="2">
    <source>
        <dbReference type="ARBA" id="ARBA00022692"/>
    </source>
</evidence>